<feature type="compositionally biased region" description="Polar residues" evidence="2">
    <location>
        <begin position="249"/>
        <end position="261"/>
    </location>
</feature>
<protein>
    <recommendedName>
        <fullName evidence="3">SS18 N-terminal domain-containing protein</fullName>
    </recommendedName>
</protein>
<dbReference type="InterPro" id="IPR007726">
    <property type="entry name" value="SS18_N"/>
</dbReference>
<dbReference type="EMBL" id="JANBUM010000301">
    <property type="protein sequence ID" value="KAJ2779384.1"/>
    <property type="molecule type" value="Genomic_DNA"/>
</dbReference>
<feature type="domain" description="SS18 N-terminal" evidence="3">
    <location>
        <begin position="74"/>
        <end position="128"/>
    </location>
</feature>
<keyword evidence="5" id="KW-1185">Reference proteome</keyword>
<feature type="region of interest" description="Disordered" evidence="2">
    <location>
        <begin position="236"/>
        <end position="261"/>
    </location>
</feature>
<gene>
    <name evidence="4" type="ORF">GGI15_003889</name>
</gene>
<evidence type="ECO:0000256" key="2">
    <source>
        <dbReference type="SAM" id="MobiDB-lite"/>
    </source>
</evidence>
<dbReference type="AlphaFoldDB" id="A0A9W8H7B7"/>
<evidence type="ECO:0000313" key="5">
    <source>
        <dbReference type="Proteomes" id="UP001140172"/>
    </source>
</evidence>
<evidence type="ECO:0000256" key="1">
    <source>
        <dbReference type="ARBA" id="ARBA00007945"/>
    </source>
</evidence>
<dbReference type="Pfam" id="PF05030">
    <property type="entry name" value="SSXT"/>
    <property type="match status" value="1"/>
</dbReference>
<feature type="region of interest" description="Disordered" evidence="2">
    <location>
        <begin position="1"/>
        <end position="69"/>
    </location>
</feature>
<feature type="compositionally biased region" description="Basic and acidic residues" evidence="2">
    <location>
        <begin position="46"/>
        <end position="61"/>
    </location>
</feature>
<organism evidence="4 5">
    <name type="scientific">Coemansia interrupta</name>
    <dbReference type="NCBI Taxonomy" id="1126814"/>
    <lineage>
        <taxon>Eukaryota</taxon>
        <taxon>Fungi</taxon>
        <taxon>Fungi incertae sedis</taxon>
        <taxon>Zoopagomycota</taxon>
        <taxon>Kickxellomycotina</taxon>
        <taxon>Kickxellomycetes</taxon>
        <taxon>Kickxellales</taxon>
        <taxon>Kickxellaceae</taxon>
        <taxon>Coemansia</taxon>
    </lineage>
</organism>
<evidence type="ECO:0000313" key="4">
    <source>
        <dbReference type="EMBL" id="KAJ2779384.1"/>
    </source>
</evidence>
<accession>A0A9W8H7B7</accession>
<evidence type="ECO:0000259" key="3">
    <source>
        <dbReference type="Pfam" id="PF05030"/>
    </source>
</evidence>
<name>A0A9W8H7B7_9FUNG</name>
<comment type="similarity">
    <text evidence="1">Belongs to the SS18 family.</text>
</comment>
<comment type="caution">
    <text evidence="4">The sequence shown here is derived from an EMBL/GenBank/DDBJ whole genome shotgun (WGS) entry which is preliminary data.</text>
</comment>
<dbReference type="Proteomes" id="UP001140172">
    <property type="component" value="Unassembled WGS sequence"/>
</dbReference>
<feature type="compositionally biased region" description="Acidic residues" evidence="2">
    <location>
        <begin position="15"/>
        <end position="29"/>
    </location>
</feature>
<proteinExistence type="inferred from homology"/>
<dbReference type="OrthoDB" id="2530523at2759"/>
<sequence>MDAMQYSDTGHESDLDVIVEEDDLSDTNEGDMVSALAADQDGESGSGKKGDSDANTRKPSAEDEPSNPYLPRLKTSIIQLILGINAELIQLCQEYQNNGLMDDPQFLMYQMRLQSNLAYLASVADHYLDPTRCIPDLRPLPKPTLPECQGTSIAAKLAHAKEVYAAYVSAWSSQQMELSKKAKLKLRDEEKAQFANMDQEKMHQKFEQVLKKNRVIYEGSGDEPIAPESYVPFPPFRVPKDTQLPPGLQSWSFDNDTASPI</sequence>
<reference evidence="4" key="1">
    <citation type="submission" date="2022-07" db="EMBL/GenBank/DDBJ databases">
        <title>Phylogenomic reconstructions and comparative analyses of Kickxellomycotina fungi.</title>
        <authorList>
            <person name="Reynolds N.K."/>
            <person name="Stajich J.E."/>
            <person name="Barry K."/>
            <person name="Grigoriev I.V."/>
            <person name="Crous P."/>
            <person name="Smith M.E."/>
        </authorList>
    </citation>
    <scope>NUCLEOTIDE SEQUENCE</scope>
    <source>
        <strain evidence="4">BCRC 34489</strain>
    </source>
</reference>